<evidence type="ECO:0000313" key="2">
    <source>
        <dbReference type="EMBL" id="MDB6179163.1"/>
    </source>
</evidence>
<proteinExistence type="predicted"/>
<keyword evidence="3" id="KW-1185">Reference proteome</keyword>
<dbReference type="InterPro" id="IPR036388">
    <property type="entry name" value="WH-like_DNA-bd_sf"/>
</dbReference>
<feature type="region of interest" description="Disordered" evidence="1">
    <location>
        <begin position="89"/>
        <end position="131"/>
    </location>
</feature>
<evidence type="ECO:0000256" key="1">
    <source>
        <dbReference type="SAM" id="MobiDB-lite"/>
    </source>
</evidence>
<feature type="compositionally biased region" description="Basic and acidic residues" evidence="1">
    <location>
        <begin position="263"/>
        <end position="274"/>
    </location>
</feature>
<evidence type="ECO:0000313" key="3">
    <source>
        <dbReference type="Proteomes" id="UP001165641"/>
    </source>
</evidence>
<dbReference type="SUPFAM" id="SSF46785">
    <property type="entry name" value="Winged helix' DNA-binding domain"/>
    <property type="match status" value="1"/>
</dbReference>
<reference evidence="2" key="1">
    <citation type="submission" date="2022-12" db="EMBL/GenBank/DDBJ databases">
        <title>Paracoccus onchidii sp. nov., isolated from a marine invertebrate from the South China Sea.</title>
        <authorList>
            <person name="Xu S."/>
            <person name="Liu Z."/>
            <person name="Xu Y."/>
        </authorList>
    </citation>
    <scope>NUCLEOTIDE SEQUENCE</scope>
    <source>
        <strain evidence="2">Z330</strain>
    </source>
</reference>
<feature type="region of interest" description="Disordered" evidence="1">
    <location>
        <begin position="263"/>
        <end position="288"/>
    </location>
</feature>
<name>A0ABT4ZIM2_9RHOB</name>
<dbReference type="RefSeq" id="WP_271890264.1">
    <property type="nucleotide sequence ID" value="NZ_JAQBIE010000027.1"/>
</dbReference>
<dbReference type="Gene3D" id="1.10.10.10">
    <property type="entry name" value="Winged helix-like DNA-binding domain superfamily/Winged helix DNA-binding domain"/>
    <property type="match status" value="1"/>
</dbReference>
<accession>A0ABT4ZIM2</accession>
<dbReference type="Pfam" id="PF13730">
    <property type="entry name" value="HTH_36"/>
    <property type="match status" value="1"/>
</dbReference>
<comment type="caution">
    <text evidence="2">The sequence shown here is derived from an EMBL/GenBank/DDBJ whole genome shotgun (WGS) entry which is preliminary data.</text>
</comment>
<dbReference type="Proteomes" id="UP001165641">
    <property type="component" value="Unassembled WGS sequence"/>
</dbReference>
<dbReference type="InterPro" id="IPR036390">
    <property type="entry name" value="WH_DNA-bd_sf"/>
</dbReference>
<organism evidence="2 3">
    <name type="scientific">Paracoccus onchidii</name>
    <dbReference type="NCBI Taxonomy" id="3017813"/>
    <lineage>
        <taxon>Bacteria</taxon>
        <taxon>Pseudomonadati</taxon>
        <taxon>Pseudomonadota</taxon>
        <taxon>Alphaproteobacteria</taxon>
        <taxon>Rhodobacterales</taxon>
        <taxon>Paracoccaceae</taxon>
        <taxon>Paracoccus</taxon>
    </lineage>
</organism>
<dbReference type="EMBL" id="JAQBIE010000027">
    <property type="protein sequence ID" value="MDB6179163.1"/>
    <property type="molecule type" value="Genomic_DNA"/>
</dbReference>
<sequence>MSHYATNWAILQRGLKPATKIVLWHLCDRHNPDFGCFPTQARLAADCEISRSALNDHLRKLELAGLIRRCASVDPVTKRQQPTRYILGFEDSFDDPRSDPSPEFGHGDFPGFSDDHPDGESRPTSPNAVNPCPETAHGAVSGFRAEPCPENGDFRVRNPDTNLVREPLREPVKEEEEGARARDDRFEEFFGELLDALGFDSDAGLPGWWQGWPPREHVRRWITDLGLSEDRIVAVARDSRSTHPAPPDGPRALDRAMERAARTAEVRTTIEGDKRRKRGGKPADTPRASMDEIAGFYAGLVNGDGYLPSNAISNTVRNAMLERGLVTAERLRERGVA</sequence>
<protein>
    <submittedName>
        <fullName evidence="2">Helix-turn-helix domain-containing protein</fullName>
    </submittedName>
</protein>
<gene>
    <name evidence="2" type="ORF">PAF17_16860</name>
</gene>